<dbReference type="Pfam" id="PF19327">
    <property type="entry name" value="Ap4A_phos_N"/>
    <property type="match status" value="1"/>
</dbReference>
<keyword evidence="4" id="KW-1185">Reference proteome</keyword>
<evidence type="ECO:0000313" key="3">
    <source>
        <dbReference type="EMBL" id="CAG8474730.1"/>
    </source>
</evidence>
<dbReference type="AlphaFoldDB" id="A0A9N8W5W7"/>
<dbReference type="Gene3D" id="3.30.428.70">
    <property type="match status" value="2"/>
</dbReference>
<dbReference type="Pfam" id="PF09830">
    <property type="entry name" value="ATP_transf"/>
    <property type="match status" value="1"/>
</dbReference>
<proteinExistence type="predicted"/>
<dbReference type="Proteomes" id="UP000789342">
    <property type="component" value="Unassembled WGS sequence"/>
</dbReference>
<dbReference type="EMBL" id="CAJVPV010000808">
    <property type="protein sequence ID" value="CAG8474730.1"/>
    <property type="molecule type" value="Genomic_DNA"/>
</dbReference>
<sequence>MQTPFEKRVAETYDRALRRGELSFIESTVIKIVEKDIEFELRLSPSLAKKPVGDLDKPEEATPKPKIDPFLPYNQELFVQERGKHVILLNKFCVIPHHLLVVTKEYEKQTEPLNPEDLEVVWYCMMQIKNQLSLAFYNCGEFSGEIFEFSGLPFVHYVALLDPKKLGGSKHGEYLNELYRSLLDVLIEGFRDQSSSSDAVSPSYNFVVTHTWVMIVPRRCEKYEYVSVNSLGFVGMLLLRSNEELEFAKKVGLLKILESVGIPREPSV</sequence>
<dbReference type="PIRSF" id="PIRSF000846">
    <property type="entry name" value="ATP_adenylyltr"/>
    <property type="match status" value="1"/>
</dbReference>
<dbReference type="GO" id="GO:0009117">
    <property type="term" value="P:nucleotide metabolic process"/>
    <property type="evidence" value="ECO:0007669"/>
    <property type="project" value="InterPro"/>
</dbReference>
<accession>A0A9N8W5W7</accession>
<protein>
    <submittedName>
        <fullName evidence="3">12342_t:CDS:1</fullName>
    </submittedName>
</protein>
<dbReference type="OrthoDB" id="10267950at2759"/>
<feature type="domain" description="Ap4A phosphorylase 1/2 N-terminal" evidence="2">
    <location>
        <begin position="6"/>
        <end position="144"/>
    </location>
</feature>
<dbReference type="GO" id="GO:0003877">
    <property type="term" value="F:ATP:ADP adenylyltransferase activity"/>
    <property type="evidence" value="ECO:0007669"/>
    <property type="project" value="InterPro"/>
</dbReference>
<name>A0A9N8W5W7_9GLOM</name>
<evidence type="ECO:0000259" key="2">
    <source>
        <dbReference type="Pfam" id="PF19327"/>
    </source>
</evidence>
<dbReference type="InterPro" id="IPR009163">
    <property type="entry name" value="Ap4A_phos1/2"/>
</dbReference>
<comment type="caution">
    <text evidence="3">The sequence shown here is derived from an EMBL/GenBank/DDBJ whole genome shotgun (WGS) entry which is preliminary data.</text>
</comment>
<organism evidence="3 4">
    <name type="scientific">Acaulospora morrowiae</name>
    <dbReference type="NCBI Taxonomy" id="94023"/>
    <lineage>
        <taxon>Eukaryota</taxon>
        <taxon>Fungi</taxon>
        <taxon>Fungi incertae sedis</taxon>
        <taxon>Mucoromycota</taxon>
        <taxon>Glomeromycotina</taxon>
        <taxon>Glomeromycetes</taxon>
        <taxon>Diversisporales</taxon>
        <taxon>Acaulosporaceae</taxon>
        <taxon>Acaulospora</taxon>
    </lineage>
</organism>
<evidence type="ECO:0000259" key="1">
    <source>
        <dbReference type="Pfam" id="PF09830"/>
    </source>
</evidence>
<dbReference type="InterPro" id="IPR045759">
    <property type="entry name" value="Ap4A_phos1/2_N"/>
</dbReference>
<gene>
    <name evidence="3" type="ORF">AMORRO_LOCUS2019</name>
</gene>
<dbReference type="PANTHER" id="PTHR38420:SF1">
    <property type="entry name" value="PUTATIVE (AFU_ORTHOLOGUE AFUA_5G14690)-RELATED"/>
    <property type="match status" value="1"/>
</dbReference>
<feature type="domain" description="ATP adenylyltransferase C-terminal" evidence="1">
    <location>
        <begin position="151"/>
        <end position="263"/>
    </location>
</feature>
<dbReference type="InterPro" id="IPR019200">
    <property type="entry name" value="ATP_adenylylTrfase_C"/>
</dbReference>
<dbReference type="PANTHER" id="PTHR38420">
    <property type="entry name" value="AP-4-A PHOSPHORYLASE II"/>
    <property type="match status" value="1"/>
</dbReference>
<evidence type="ECO:0000313" key="4">
    <source>
        <dbReference type="Proteomes" id="UP000789342"/>
    </source>
</evidence>
<dbReference type="InterPro" id="IPR043171">
    <property type="entry name" value="Ap4A_phos1/2-like"/>
</dbReference>
<dbReference type="SUPFAM" id="SSF54197">
    <property type="entry name" value="HIT-like"/>
    <property type="match status" value="1"/>
</dbReference>
<reference evidence="3" key="1">
    <citation type="submission" date="2021-06" db="EMBL/GenBank/DDBJ databases">
        <authorList>
            <person name="Kallberg Y."/>
            <person name="Tangrot J."/>
            <person name="Rosling A."/>
        </authorList>
    </citation>
    <scope>NUCLEOTIDE SEQUENCE</scope>
    <source>
        <strain evidence="3">CL551</strain>
    </source>
</reference>
<dbReference type="GO" id="GO:0005524">
    <property type="term" value="F:ATP binding"/>
    <property type="evidence" value="ECO:0007669"/>
    <property type="project" value="InterPro"/>
</dbReference>
<dbReference type="InterPro" id="IPR036265">
    <property type="entry name" value="HIT-like_sf"/>
</dbReference>